<dbReference type="EMBL" id="NGJY01000001">
    <property type="protein sequence ID" value="RSU04902.1"/>
    <property type="molecule type" value="Genomic_DNA"/>
</dbReference>
<reference evidence="2 3" key="1">
    <citation type="submission" date="2017-05" db="EMBL/GenBank/DDBJ databases">
        <title>Vagococcus spp. assemblies.</title>
        <authorList>
            <person name="Gulvik C.A."/>
        </authorList>
    </citation>
    <scope>NUCLEOTIDE SEQUENCE [LARGE SCALE GENOMIC DNA]</scope>
    <source>
        <strain evidence="2 3">CCUG 41755</strain>
    </source>
</reference>
<name>A0A430ACF8_9ENTE</name>
<keyword evidence="1" id="KW-0472">Membrane</keyword>
<dbReference type="OrthoDB" id="2200128at2"/>
<accession>A0A430ACF8</accession>
<organism evidence="2 3">
    <name type="scientific">Vagococcus fessus</name>
    <dbReference type="NCBI Taxonomy" id="120370"/>
    <lineage>
        <taxon>Bacteria</taxon>
        <taxon>Bacillati</taxon>
        <taxon>Bacillota</taxon>
        <taxon>Bacilli</taxon>
        <taxon>Lactobacillales</taxon>
        <taxon>Enterococcaceae</taxon>
        <taxon>Vagococcus</taxon>
    </lineage>
</organism>
<dbReference type="AlphaFoldDB" id="A0A430ACF8"/>
<dbReference type="RefSeq" id="WP_126830631.1">
    <property type="nucleotide sequence ID" value="NZ_CBCRYB010000012.1"/>
</dbReference>
<keyword evidence="3" id="KW-1185">Reference proteome</keyword>
<feature type="transmembrane region" description="Helical" evidence="1">
    <location>
        <begin position="33"/>
        <end position="49"/>
    </location>
</feature>
<evidence type="ECO:0000256" key="1">
    <source>
        <dbReference type="SAM" id="Phobius"/>
    </source>
</evidence>
<evidence type="ECO:0000313" key="3">
    <source>
        <dbReference type="Proteomes" id="UP000287101"/>
    </source>
</evidence>
<sequence>MQISNKSKSILGFALIFLVAVNVWLGYPGIIRMIVNIGYFIGIMLLADVSRHRREDRIEEMWQLANKLDLTTAELSQISTIKKMDLESTKKETISYYPPDKKVKATIALLKEHKEKSLLMTQNKS</sequence>
<gene>
    <name evidence="2" type="ORF">CBF31_02455</name>
</gene>
<keyword evidence="1" id="KW-1133">Transmembrane helix</keyword>
<comment type="caution">
    <text evidence="2">The sequence shown here is derived from an EMBL/GenBank/DDBJ whole genome shotgun (WGS) entry which is preliminary data.</text>
</comment>
<proteinExistence type="predicted"/>
<protein>
    <submittedName>
        <fullName evidence="2">Uncharacterized protein</fullName>
    </submittedName>
</protein>
<keyword evidence="1" id="KW-0812">Transmembrane</keyword>
<evidence type="ECO:0000313" key="2">
    <source>
        <dbReference type="EMBL" id="RSU04902.1"/>
    </source>
</evidence>
<feature type="transmembrane region" description="Helical" evidence="1">
    <location>
        <begin position="9"/>
        <end position="27"/>
    </location>
</feature>
<dbReference type="Proteomes" id="UP000287101">
    <property type="component" value="Unassembled WGS sequence"/>
</dbReference>